<dbReference type="EMBL" id="NPHW01002943">
    <property type="protein sequence ID" value="OXV10415.1"/>
    <property type="molecule type" value="Genomic_DNA"/>
</dbReference>
<feature type="compositionally biased region" description="Polar residues" evidence="1">
    <location>
        <begin position="154"/>
        <end position="167"/>
    </location>
</feature>
<gene>
    <name evidence="2" type="ORF">Egran_01824</name>
</gene>
<evidence type="ECO:0000313" key="2">
    <source>
        <dbReference type="EMBL" id="OXV10415.1"/>
    </source>
</evidence>
<feature type="region of interest" description="Disordered" evidence="1">
    <location>
        <begin position="788"/>
        <end position="843"/>
    </location>
</feature>
<reference evidence="2 3" key="1">
    <citation type="journal article" date="2015" name="Environ. Microbiol.">
        <title>Metagenome sequence of Elaphomyces granulatus from sporocarp tissue reveals Ascomycota ectomycorrhizal fingerprints of genome expansion and a Proteobacteria-rich microbiome.</title>
        <authorList>
            <person name="Quandt C.A."/>
            <person name="Kohler A."/>
            <person name="Hesse C.N."/>
            <person name="Sharpton T.J."/>
            <person name="Martin F."/>
            <person name="Spatafora J.W."/>
        </authorList>
    </citation>
    <scope>NUCLEOTIDE SEQUENCE [LARGE SCALE GENOMIC DNA]</scope>
    <source>
        <strain evidence="2 3">OSC145934</strain>
    </source>
</reference>
<feature type="compositionally biased region" description="Acidic residues" evidence="1">
    <location>
        <begin position="915"/>
        <end position="926"/>
    </location>
</feature>
<feature type="region of interest" description="Disordered" evidence="1">
    <location>
        <begin position="738"/>
        <end position="775"/>
    </location>
</feature>
<dbReference type="AlphaFoldDB" id="A0A232M1X3"/>
<feature type="compositionally biased region" description="Basic residues" evidence="1">
    <location>
        <begin position="788"/>
        <end position="797"/>
    </location>
</feature>
<feature type="compositionally biased region" description="Polar residues" evidence="1">
    <location>
        <begin position="447"/>
        <end position="459"/>
    </location>
</feature>
<feature type="region of interest" description="Disordered" evidence="1">
    <location>
        <begin position="444"/>
        <end position="468"/>
    </location>
</feature>
<feature type="compositionally biased region" description="Polar residues" evidence="1">
    <location>
        <begin position="823"/>
        <end position="841"/>
    </location>
</feature>
<comment type="caution">
    <text evidence="2">The sequence shown here is derived from an EMBL/GenBank/DDBJ whole genome shotgun (WGS) entry which is preliminary data.</text>
</comment>
<evidence type="ECO:0000256" key="1">
    <source>
        <dbReference type="SAM" id="MobiDB-lite"/>
    </source>
</evidence>
<feature type="region of interest" description="Disordered" evidence="1">
    <location>
        <begin position="907"/>
        <end position="926"/>
    </location>
</feature>
<dbReference type="OrthoDB" id="4159838at2759"/>
<sequence length="926" mass="104257">MEDILPTARWGNRMLRPLNSIYHRLRKYQETRCPEANQKRINDGVGICAVQRSRSRSTRPVNESDPFSDSEVCGDDPSWIPGKIGKRQIKHKYTGRGEGGRGRTRMKSILRSPETQKPLPGAIEIATPLIIGKPTGRLFENSEEPVSPCERRGTSLSPSPNKLQQSGPEKKARFSKQSKVSERGSQWKEILDMCDEPEYIQIVRRLDRVFLSFLTSTRVSESATQKNHEKTRPLLSMVLRRLPHFISQEQQLQDSLDDDDLDMADVYFTQLEASYCFGNPAWPPLREAVRSQGIFLVLDMIQKHWITNLIACGLVEKCIHSEEYDAVETLLSGQLLNIRCDYPDSFDPWRPHELRSEPLMILNKYWRSSGRMSYIFNELAKLLLRGAVPAEWMVTNPWKQCMHLATESISMEDGNSAAATRLIEAVILSGSGIFHGPHRSRLLAEPPSSNCSSPRNIRSTRNDNGLRSDGPCPLPIQYALNNLVSSLITALCGMHFVRSYAITGNITACTTKIENLVKGLAIAVQREIGLRPFFQENKIFNFHSLRCGYVLLGTYLLQCGHLSVAGYSTDPILTDNLEPFFQWLASQQEFVNGLASLVSQVVRCCKRGNEREQSQMSQHLCANLTKLRLYEMRSLSLFLGRVAVDVAMDFAQSSQDPEDHAWAADLQEKVAGYQRQYAVLNQTSPSPQCRERNTRPFRWEESISEWVASTPAPKMKTLQPYECLKPIVLIPKKLPSHAELSSSSTDSASSFSGDQASSVTSSVPSLSLKRVSTDDVFHPRTEKRARLLRSTRVSRLRQSRDNKKSIWDGQDDDTADEVEDHNGTISTSRATGEQPSTSASVHATRMKSKLSIMDSRQDSGIEVVIFINRKPDLSSMETAVVRGSSLPPKPQITKPPADSTARLLPKRRRTVVPYTEDEESEDELCL</sequence>
<accession>A0A232M1X3</accession>
<feature type="compositionally biased region" description="Acidic residues" evidence="1">
    <location>
        <begin position="809"/>
        <end position="819"/>
    </location>
</feature>
<feature type="region of interest" description="Disordered" evidence="1">
    <location>
        <begin position="53"/>
        <end position="77"/>
    </location>
</feature>
<protein>
    <submittedName>
        <fullName evidence="2">Uncharacterized protein</fullName>
    </submittedName>
</protein>
<keyword evidence="3" id="KW-1185">Reference proteome</keyword>
<feature type="region of interest" description="Disordered" evidence="1">
    <location>
        <begin position="138"/>
        <end position="180"/>
    </location>
</feature>
<evidence type="ECO:0000313" key="3">
    <source>
        <dbReference type="Proteomes" id="UP000243515"/>
    </source>
</evidence>
<organism evidence="2 3">
    <name type="scientific">Elaphomyces granulatus</name>
    <dbReference type="NCBI Taxonomy" id="519963"/>
    <lineage>
        <taxon>Eukaryota</taxon>
        <taxon>Fungi</taxon>
        <taxon>Dikarya</taxon>
        <taxon>Ascomycota</taxon>
        <taxon>Pezizomycotina</taxon>
        <taxon>Eurotiomycetes</taxon>
        <taxon>Eurotiomycetidae</taxon>
        <taxon>Eurotiales</taxon>
        <taxon>Elaphomycetaceae</taxon>
        <taxon>Elaphomyces</taxon>
    </lineage>
</organism>
<proteinExistence type="predicted"/>
<name>A0A232M1X3_9EURO</name>
<feature type="compositionally biased region" description="Low complexity" evidence="1">
    <location>
        <begin position="741"/>
        <end position="768"/>
    </location>
</feature>
<dbReference type="Proteomes" id="UP000243515">
    <property type="component" value="Unassembled WGS sequence"/>
</dbReference>